<proteinExistence type="predicted"/>
<accession>A0A4Y2DYI3</accession>
<gene>
    <name evidence="1" type="ORF">AVEN_187942_1</name>
</gene>
<dbReference type="AlphaFoldDB" id="A0A4Y2DYI3"/>
<keyword evidence="2" id="KW-1185">Reference proteome</keyword>
<dbReference type="OrthoDB" id="6627400at2759"/>
<dbReference type="Proteomes" id="UP000499080">
    <property type="component" value="Unassembled WGS sequence"/>
</dbReference>
<evidence type="ECO:0000313" key="1">
    <source>
        <dbReference type="EMBL" id="GBM21943.1"/>
    </source>
</evidence>
<reference evidence="1 2" key="1">
    <citation type="journal article" date="2019" name="Sci. Rep.">
        <title>Orb-weaving spider Araneus ventricosus genome elucidates the spidroin gene catalogue.</title>
        <authorList>
            <person name="Kono N."/>
            <person name="Nakamura H."/>
            <person name="Ohtoshi R."/>
            <person name="Moran D.A.P."/>
            <person name="Shinohara A."/>
            <person name="Yoshida Y."/>
            <person name="Fujiwara M."/>
            <person name="Mori M."/>
            <person name="Tomita M."/>
            <person name="Arakawa K."/>
        </authorList>
    </citation>
    <scope>NUCLEOTIDE SEQUENCE [LARGE SCALE GENOMIC DNA]</scope>
</reference>
<sequence>MGQRRLWKERPPHPSKGQDFLAPCQKPEIVFATGHDPFPTYLKRFSLRTTDFYGCGELGSPLLLSTSCGVISLFHLKKPSNDLEQLWWKRVLNNPLSRIKI</sequence>
<comment type="caution">
    <text evidence="1">The sequence shown here is derived from an EMBL/GenBank/DDBJ whole genome shotgun (WGS) entry which is preliminary data.</text>
</comment>
<dbReference type="EMBL" id="BGPR01000470">
    <property type="protein sequence ID" value="GBM21943.1"/>
    <property type="molecule type" value="Genomic_DNA"/>
</dbReference>
<evidence type="ECO:0000313" key="2">
    <source>
        <dbReference type="Proteomes" id="UP000499080"/>
    </source>
</evidence>
<protein>
    <submittedName>
        <fullName evidence="1">Uncharacterized protein</fullName>
    </submittedName>
</protein>
<organism evidence="1 2">
    <name type="scientific">Araneus ventricosus</name>
    <name type="common">Orbweaver spider</name>
    <name type="synonym">Epeira ventricosa</name>
    <dbReference type="NCBI Taxonomy" id="182803"/>
    <lineage>
        <taxon>Eukaryota</taxon>
        <taxon>Metazoa</taxon>
        <taxon>Ecdysozoa</taxon>
        <taxon>Arthropoda</taxon>
        <taxon>Chelicerata</taxon>
        <taxon>Arachnida</taxon>
        <taxon>Araneae</taxon>
        <taxon>Araneomorphae</taxon>
        <taxon>Entelegynae</taxon>
        <taxon>Araneoidea</taxon>
        <taxon>Araneidae</taxon>
        <taxon>Araneus</taxon>
    </lineage>
</organism>
<name>A0A4Y2DYI3_ARAVE</name>